<dbReference type="EC" id="2.1.1.-" evidence="4"/>
<comment type="similarity">
    <text evidence="1 4">Belongs to the N(4)/N(6)-methyltransferase family.</text>
</comment>
<dbReference type="Proteomes" id="UP000548632">
    <property type="component" value="Unassembled WGS sequence"/>
</dbReference>
<dbReference type="PANTHER" id="PTHR13370:SF3">
    <property type="entry name" value="TRNA (GUANINE(10)-N2)-METHYLTRANSFERASE HOMOLOG"/>
    <property type="match status" value="1"/>
</dbReference>
<dbReference type="InterPro" id="IPR002941">
    <property type="entry name" value="DNA_methylase_N4/N6"/>
</dbReference>
<dbReference type="EMBL" id="JABVCQ010000015">
    <property type="protein sequence ID" value="MBB1126207.1"/>
    <property type="molecule type" value="Genomic_DNA"/>
</dbReference>
<protein>
    <recommendedName>
        <fullName evidence="4">Methyltransferase</fullName>
        <ecNumber evidence="4">2.1.1.-</ecNumber>
    </recommendedName>
</protein>
<dbReference type="RefSeq" id="WP_182583836.1">
    <property type="nucleotide sequence ID" value="NZ_JABVCQ010000015.1"/>
</dbReference>
<sequence length="328" mass="37988">MQKVRAARNRTLTVDDTEKVFYKTKLLDSNQPLTISTIINKTICADVLLIIDALPQSFVDLLIIDPPYNLDKNFHGLKFSKRDDETYLEYLRSWFPKLIKVLKPNGSVYLCGDWQNSACLYQVMRDTVQIKNRITWQREKGRGAKTNWKNAAEDIWFGVMSNDDYYFDVDAVKQKRKVMAPYKQDGAPKDWEITQEGNFRLTHPSNFWDDLSIPYWSMPENTDHPTQKPEKLIAKLILASCPVHGIVLDPFLGSGTTSVVAKKLERQYVGIEMNEAYCLWAEKRLAQADIDKTIQGYSGGVFWERNTLHYQLAEQRNSNKIRPHQTLD</sequence>
<evidence type="ECO:0000259" key="5">
    <source>
        <dbReference type="Pfam" id="PF01555"/>
    </source>
</evidence>
<gene>
    <name evidence="6" type="ORF">HUK38_08185</name>
</gene>
<keyword evidence="3 6" id="KW-0808">Transferase</keyword>
<evidence type="ECO:0000313" key="7">
    <source>
        <dbReference type="Proteomes" id="UP000548632"/>
    </source>
</evidence>
<evidence type="ECO:0000256" key="1">
    <source>
        <dbReference type="ARBA" id="ARBA00006594"/>
    </source>
</evidence>
<evidence type="ECO:0000256" key="4">
    <source>
        <dbReference type="RuleBase" id="RU362026"/>
    </source>
</evidence>
<dbReference type="PROSITE" id="PS00092">
    <property type="entry name" value="N6_MTASE"/>
    <property type="match status" value="1"/>
</dbReference>
<dbReference type="AlphaFoldDB" id="A0A839HGK1"/>
<dbReference type="GO" id="GO:0008170">
    <property type="term" value="F:N-methyltransferase activity"/>
    <property type="evidence" value="ECO:0007669"/>
    <property type="project" value="InterPro"/>
</dbReference>
<accession>A0A839HGK1</accession>
<evidence type="ECO:0000256" key="3">
    <source>
        <dbReference type="ARBA" id="ARBA00022679"/>
    </source>
</evidence>
<proteinExistence type="inferred from homology"/>
<keyword evidence="7" id="KW-1185">Reference proteome</keyword>
<dbReference type="PANTHER" id="PTHR13370">
    <property type="entry name" value="RNA METHYLASE-RELATED"/>
    <property type="match status" value="1"/>
</dbReference>
<dbReference type="Gene3D" id="3.40.50.150">
    <property type="entry name" value="Vaccinia Virus protein VP39"/>
    <property type="match status" value="1"/>
</dbReference>
<dbReference type="InterPro" id="IPR002052">
    <property type="entry name" value="DNA_methylase_N6_adenine_CS"/>
</dbReference>
<dbReference type="InterPro" id="IPR001091">
    <property type="entry name" value="RM_Methyltransferase"/>
</dbReference>
<dbReference type="GO" id="GO:0032259">
    <property type="term" value="P:methylation"/>
    <property type="evidence" value="ECO:0007669"/>
    <property type="project" value="UniProtKB-KW"/>
</dbReference>
<keyword evidence="2 6" id="KW-0489">Methyltransferase</keyword>
<organism evidence="6 7">
    <name type="scientific">Thiospirillum jenense</name>
    <dbReference type="NCBI Taxonomy" id="1653858"/>
    <lineage>
        <taxon>Bacteria</taxon>
        <taxon>Pseudomonadati</taxon>
        <taxon>Pseudomonadota</taxon>
        <taxon>Gammaproteobacteria</taxon>
        <taxon>Chromatiales</taxon>
        <taxon>Chromatiaceae</taxon>
        <taxon>Thiospirillum</taxon>
    </lineage>
</organism>
<name>A0A839HGK1_9GAMM</name>
<dbReference type="PRINTS" id="PR00508">
    <property type="entry name" value="S21N4MTFRASE"/>
</dbReference>
<evidence type="ECO:0000313" key="6">
    <source>
        <dbReference type="EMBL" id="MBB1126207.1"/>
    </source>
</evidence>
<feature type="domain" description="DNA methylase N-4/N-6" evidence="5">
    <location>
        <begin position="59"/>
        <end position="282"/>
    </location>
</feature>
<dbReference type="Pfam" id="PF01555">
    <property type="entry name" value="N6_N4_Mtase"/>
    <property type="match status" value="1"/>
</dbReference>
<comment type="caution">
    <text evidence="6">The sequence shown here is derived from an EMBL/GenBank/DDBJ whole genome shotgun (WGS) entry which is preliminary data.</text>
</comment>
<dbReference type="GO" id="GO:0003677">
    <property type="term" value="F:DNA binding"/>
    <property type="evidence" value="ECO:0007669"/>
    <property type="project" value="InterPro"/>
</dbReference>
<dbReference type="GO" id="GO:0005737">
    <property type="term" value="C:cytoplasm"/>
    <property type="evidence" value="ECO:0007669"/>
    <property type="project" value="TreeGrafter"/>
</dbReference>
<reference evidence="6 7" key="1">
    <citation type="journal article" date="2020" name="Arch. Microbiol.">
        <title>The genome sequence of the giant phototrophic gammaproteobacterium Thiospirillum jenense gives insight into its physiological properties and phylogenetic relationships.</title>
        <authorList>
            <person name="Imhoff J.F."/>
            <person name="Meyer T.E."/>
            <person name="Kyndt J.A."/>
        </authorList>
    </citation>
    <scope>NUCLEOTIDE SEQUENCE [LARGE SCALE GENOMIC DNA]</scope>
    <source>
        <strain evidence="6 7">DSM 216</strain>
    </source>
</reference>
<dbReference type="InterPro" id="IPR029063">
    <property type="entry name" value="SAM-dependent_MTases_sf"/>
</dbReference>
<dbReference type="SUPFAM" id="SSF53335">
    <property type="entry name" value="S-adenosyl-L-methionine-dependent methyltransferases"/>
    <property type="match status" value="1"/>
</dbReference>
<evidence type="ECO:0000256" key="2">
    <source>
        <dbReference type="ARBA" id="ARBA00022603"/>
    </source>
</evidence>